<keyword evidence="1" id="KW-0812">Transmembrane</keyword>
<keyword evidence="1" id="KW-0472">Membrane</keyword>
<sequence>MSENEILIWVLRYSALSTFVSWFMMGIFAGLFWIFCGKFLWKRKE</sequence>
<gene>
    <name evidence="2" type="ORF">CH379_011380</name>
</gene>
<dbReference type="RefSeq" id="WP_165783413.1">
    <property type="nucleotide sequence ID" value="NZ_NPEF02000012.1"/>
</dbReference>
<evidence type="ECO:0000256" key="1">
    <source>
        <dbReference type="SAM" id="Phobius"/>
    </source>
</evidence>
<comment type="caution">
    <text evidence="2">The sequence shown here is derived from an EMBL/GenBank/DDBJ whole genome shotgun (WGS) entry which is preliminary data.</text>
</comment>
<accession>A0AAE4TZ94</accession>
<evidence type="ECO:0000313" key="2">
    <source>
        <dbReference type="EMBL" id="MDV6236225.1"/>
    </source>
</evidence>
<dbReference type="Proteomes" id="UP000232122">
    <property type="component" value="Unassembled WGS sequence"/>
</dbReference>
<proteinExistence type="predicted"/>
<protein>
    <submittedName>
        <fullName evidence="2">Uncharacterized protein</fullName>
    </submittedName>
</protein>
<evidence type="ECO:0000313" key="3">
    <source>
        <dbReference type="Proteomes" id="UP000232122"/>
    </source>
</evidence>
<name>A0AAE4TZ94_9LEPT</name>
<feature type="transmembrane region" description="Helical" evidence="1">
    <location>
        <begin position="20"/>
        <end position="41"/>
    </location>
</feature>
<keyword evidence="1" id="KW-1133">Transmembrane helix</keyword>
<keyword evidence="3" id="KW-1185">Reference proteome</keyword>
<reference evidence="2 3" key="1">
    <citation type="journal article" date="2018" name="Microb. Genom.">
        <title>Deciphering the unexplored Leptospira diversity from soils uncovers genomic evolution to virulence.</title>
        <authorList>
            <person name="Thibeaux R."/>
            <person name="Iraola G."/>
            <person name="Ferres I."/>
            <person name="Bierque E."/>
            <person name="Girault D."/>
            <person name="Soupe-Gilbert M.E."/>
            <person name="Picardeau M."/>
            <person name="Goarant C."/>
        </authorList>
    </citation>
    <scope>NUCLEOTIDE SEQUENCE [LARGE SCALE GENOMIC DNA]</scope>
    <source>
        <strain evidence="2 3">ATI7-C-A5</strain>
    </source>
</reference>
<dbReference type="EMBL" id="NPEF02000012">
    <property type="protein sequence ID" value="MDV6236225.1"/>
    <property type="molecule type" value="Genomic_DNA"/>
</dbReference>
<dbReference type="AlphaFoldDB" id="A0AAE4TZ94"/>
<organism evidence="2 3">
    <name type="scientific">Leptospira ellisii</name>
    <dbReference type="NCBI Taxonomy" id="2023197"/>
    <lineage>
        <taxon>Bacteria</taxon>
        <taxon>Pseudomonadati</taxon>
        <taxon>Spirochaetota</taxon>
        <taxon>Spirochaetia</taxon>
        <taxon>Leptospirales</taxon>
        <taxon>Leptospiraceae</taxon>
        <taxon>Leptospira</taxon>
    </lineage>
</organism>